<reference evidence="2" key="1">
    <citation type="journal article" date="2019" name="Int. J. Syst. Evol. Microbiol.">
        <title>The Global Catalogue of Microorganisms (GCM) 10K type strain sequencing project: providing services to taxonomists for standard genome sequencing and annotation.</title>
        <authorList>
            <consortium name="The Broad Institute Genomics Platform"/>
            <consortium name="The Broad Institute Genome Sequencing Center for Infectious Disease"/>
            <person name="Wu L."/>
            <person name="Ma J."/>
        </authorList>
    </citation>
    <scope>NUCLEOTIDE SEQUENCE [LARGE SCALE GENOMIC DNA]</scope>
    <source>
        <strain evidence="2">CGMCC 1.19032</strain>
    </source>
</reference>
<dbReference type="InterPro" id="IPR050238">
    <property type="entry name" value="DNA_Rep/Repair_Clamp_Loader"/>
</dbReference>
<proteinExistence type="predicted"/>
<dbReference type="GO" id="GO:0003887">
    <property type="term" value="F:DNA-directed DNA polymerase activity"/>
    <property type="evidence" value="ECO:0007669"/>
    <property type="project" value="UniProtKB-EC"/>
</dbReference>
<keyword evidence="1" id="KW-0548">Nucleotidyltransferase</keyword>
<dbReference type="Gene3D" id="3.40.50.300">
    <property type="entry name" value="P-loop containing nucleotide triphosphate hydrolases"/>
    <property type="match status" value="1"/>
</dbReference>
<dbReference type="RefSeq" id="WP_204652980.1">
    <property type="nucleotide sequence ID" value="NZ_JAFBFD010000003.1"/>
</dbReference>
<organism evidence="1 2">
    <name type="scientific">Enterococcus lemanii</name>
    <dbReference type="NCBI Taxonomy" id="1159752"/>
    <lineage>
        <taxon>Bacteria</taxon>
        <taxon>Bacillati</taxon>
        <taxon>Bacillota</taxon>
        <taxon>Bacilli</taxon>
        <taxon>Lactobacillales</taxon>
        <taxon>Enterococcaceae</taxon>
        <taxon>Enterococcus</taxon>
    </lineage>
</organism>
<dbReference type="Pfam" id="PF13177">
    <property type="entry name" value="DNA_pol3_delta2"/>
    <property type="match status" value="1"/>
</dbReference>
<evidence type="ECO:0000313" key="1">
    <source>
        <dbReference type="EMBL" id="MFC4720537.1"/>
    </source>
</evidence>
<dbReference type="NCBIfam" id="TIGR00678">
    <property type="entry name" value="holB"/>
    <property type="match status" value="1"/>
</dbReference>
<keyword evidence="1" id="KW-0808">Transferase</keyword>
<gene>
    <name evidence="1" type="primary">holB</name>
    <name evidence="1" type="ORF">ACFO5I_12465</name>
</gene>
<dbReference type="EMBL" id="JBHSGS010000065">
    <property type="protein sequence ID" value="MFC4720537.1"/>
    <property type="molecule type" value="Genomic_DNA"/>
</dbReference>
<name>A0ABV9MX58_9ENTE</name>
<protein>
    <submittedName>
        <fullName evidence="1">DNA polymerase III subunit delta</fullName>
        <ecNumber evidence="1">2.7.7.7</ecNumber>
    </submittedName>
</protein>
<dbReference type="EC" id="2.7.7.7" evidence="1"/>
<dbReference type="PANTHER" id="PTHR11669:SF8">
    <property type="entry name" value="DNA POLYMERASE III SUBUNIT DELTA"/>
    <property type="match status" value="1"/>
</dbReference>
<dbReference type="InterPro" id="IPR004622">
    <property type="entry name" value="DNA_pol_HolB"/>
</dbReference>
<dbReference type="PANTHER" id="PTHR11669">
    <property type="entry name" value="REPLICATION FACTOR C / DNA POLYMERASE III GAMMA-TAU SUBUNIT"/>
    <property type="match status" value="1"/>
</dbReference>
<comment type="caution">
    <text evidence="1">The sequence shown here is derived from an EMBL/GenBank/DDBJ whole genome shotgun (WGS) entry which is preliminary data.</text>
</comment>
<dbReference type="SUPFAM" id="SSF52540">
    <property type="entry name" value="P-loop containing nucleoside triphosphate hydrolases"/>
    <property type="match status" value="1"/>
</dbReference>
<dbReference type="Proteomes" id="UP001595969">
    <property type="component" value="Unassembled WGS sequence"/>
</dbReference>
<evidence type="ECO:0000313" key="2">
    <source>
        <dbReference type="Proteomes" id="UP001595969"/>
    </source>
</evidence>
<accession>A0ABV9MX58</accession>
<sequence length="311" mass="36027">MSEQDFLSNHQPLVFSQMKKNVEHGRIAHAYLFEGEQGTGKHQLSLWLAKRLFCQQVRENNPCEKCANCRRIAEGEHPNIRVIRPDGQSIKVDQIRQLQQEFTKKGFEKGRQIFVLQEAEKLNTSAANSLLKFLEEPDGDVLFILETQNLGKIIPTIQSRCQIIHFYPLSSEKIKQQLEENGFSKENAKLLVSLTNSYQKAVEISQDEWFNCAKDVVLKWFNYLNKKDSQAFVYVQKNLLAIGKEKEQQQRILLFLLTLFQERRDEQLQAQLSVLSSNQAMELILQAQKKLAANVSFQNVVEQLSLRILFD</sequence>
<dbReference type="NCBIfam" id="NF005972">
    <property type="entry name" value="PRK08058.1"/>
    <property type="match status" value="1"/>
</dbReference>
<keyword evidence="2" id="KW-1185">Reference proteome</keyword>
<dbReference type="InterPro" id="IPR027417">
    <property type="entry name" value="P-loop_NTPase"/>
</dbReference>